<organism evidence="2 3">
    <name type="scientific">Paeniglutamicibacter gangotriensis</name>
    <dbReference type="NCBI Taxonomy" id="254787"/>
    <lineage>
        <taxon>Bacteria</taxon>
        <taxon>Bacillati</taxon>
        <taxon>Actinomycetota</taxon>
        <taxon>Actinomycetes</taxon>
        <taxon>Micrococcales</taxon>
        <taxon>Micrococcaceae</taxon>
        <taxon>Paeniglutamicibacter</taxon>
    </lineage>
</organism>
<sequence length="29" mass="3078">MVPAAACAEKPSDGFTPLHLAANNERLRP</sequence>
<evidence type="ECO:0000313" key="2">
    <source>
        <dbReference type="EMBL" id="KAA0974117.1"/>
    </source>
</evidence>
<dbReference type="EMBL" id="VOBL01000021">
    <property type="protein sequence ID" value="KAA0974117.1"/>
    <property type="molecule type" value="Genomic_DNA"/>
</dbReference>
<dbReference type="AlphaFoldDB" id="A0A5B0E4X7"/>
<name>A0A5B0E4X7_9MICC</name>
<comment type="caution">
    <text evidence="2">The sequence shown here is derived from an EMBL/GenBank/DDBJ whole genome shotgun (WGS) entry which is preliminary data.</text>
</comment>
<evidence type="ECO:0000256" key="1">
    <source>
        <dbReference type="SAM" id="MobiDB-lite"/>
    </source>
</evidence>
<evidence type="ECO:0000313" key="3">
    <source>
        <dbReference type="Proteomes" id="UP000323856"/>
    </source>
</evidence>
<accession>A0A5B0E4X7</accession>
<feature type="region of interest" description="Disordered" evidence="1">
    <location>
        <begin position="1"/>
        <end position="29"/>
    </location>
</feature>
<proteinExistence type="predicted"/>
<dbReference type="Proteomes" id="UP000323856">
    <property type="component" value="Unassembled WGS sequence"/>
</dbReference>
<reference evidence="2 3" key="1">
    <citation type="submission" date="2019-07" db="EMBL/GenBank/DDBJ databases">
        <title>Analysis of the biochemical properties, biological activity and biotechnological potential of siderophores and biosurfactants produced by Antarctic psychrotolerant bacteria.</title>
        <authorList>
            <person name="Styczynski M."/>
            <person name="Krucon T."/>
            <person name="Decewicz P."/>
            <person name="Dziewit L."/>
        </authorList>
    </citation>
    <scope>NUCLEOTIDE SEQUENCE [LARGE SCALE GENOMIC DNA]</scope>
    <source>
        <strain evidence="2 3">ANT_H27</strain>
    </source>
</reference>
<evidence type="ECO:0008006" key="4">
    <source>
        <dbReference type="Google" id="ProtNLM"/>
    </source>
</evidence>
<gene>
    <name evidence="2" type="ORF">FQ154_16830</name>
</gene>
<protein>
    <recommendedName>
        <fullName evidence="4">Ankyrin repeat domain-containing protein</fullName>
    </recommendedName>
</protein>